<protein>
    <submittedName>
        <fullName evidence="3">GGDEF domain-containing protein</fullName>
    </submittedName>
</protein>
<dbReference type="PROSITE" id="PS50887">
    <property type="entry name" value="GGDEF"/>
    <property type="match status" value="1"/>
</dbReference>
<dbReference type="Gene3D" id="3.30.450.20">
    <property type="entry name" value="PAS domain"/>
    <property type="match status" value="1"/>
</dbReference>
<keyword evidence="4" id="KW-1185">Reference proteome</keyword>
<evidence type="ECO:0000313" key="3">
    <source>
        <dbReference type="EMBL" id="RNL39207.1"/>
    </source>
</evidence>
<dbReference type="CDD" id="cd01949">
    <property type="entry name" value="GGDEF"/>
    <property type="match status" value="1"/>
</dbReference>
<dbReference type="EMBL" id="QICD01000033">
    <property type="protein sequence ID" value="RNL39207.1"/>
    <property type="molecule type" value="Genomic_DNA"/>
</dbReference>
<dbReference type="Proteomes" id="UP000278632">
    <property type="component" value="Unassembled WGS sequence"/>
</dbReference>
<dbReference type="InterPro" id="IPR000160">
    <property type="entry name" value="GGDEF_dom"/>
</dbReference>
<evidence type="ECO:0000259" key="1">
    <source>
        <dbReference type="PROSITE" id="PS50113"/>
    </source>
</evidence>
<feature type="domain" description="PAC" evidence="1">
    <location>
        <begin position="204"/>
        <end position="257"/>
    </location>
</feature>
<dbReference type="PANTHER" id="PTHR46663">
    <property type="entry name" value="DIGUANYLATE CYCLASE DGCT-RELATED"/>
    <property type="match status" value="1"/>
</dbReference>
<dbReference type="AlphaFoldDB" id="A0A3N0AWF2"/>
<organism evidence="3 4">
    <name type="scientific">Paraeggerthella hongkongensis</name>
    <dbReference type="NCBI Taxonomy" id="230658"/>
    <lineage>
        <taxon>Bacteria</taxon>
        <taxon>Bacillati</taxon>
        <taxon>Actinomycetota</taxon>
        <taxon>Coriobacteriia</taxon>
        <taxon>Eggerthellales</taxon>
        <taxon>Eggerthellaceae</taxon>
        <taxon>Paraeggerthella</taxon>
    </lineage>
</organism>
<dbReference type="InterPro" id="IPR035965">
    <property type="entry name" value="PAS-like_dom_sf"/>
</dbReference>
<evidence type="ECO:0000313" key="4">
    <source>
        <dbReference type="Proteomes" id="UP000278632"/>
    </source>
</evidence>
<dbReference type="InterPro" id="IPR029787">
    <property type="entry name" value="Nucleotide_cyclase"/>
</dbReference>
<dbReference type="PROSITE" id="PS50113">
    <property type="entry name" value="PAC"/>
    <property type="match status" value="1"/>
</dbReference>
<dbReference type="OrthoDB" id="8526884at2"/>
<dbReference type="Pfam" id="PF00990">
    <property type="entry name" value="GGDEF"/>
    <property type="match status" value="1"/>
</dbReference>
<dbReference type="RefSeq" id="WP_123192971.1">
    <property type="nucleotide sequence ID" value="NZ_QICD01000033.1"/>
</dbReference>
<dbReference type="Gene3D" id="3.30.70.270">
    <property type="match status" value="1"/>
</dbReference>
<reference evidence="4" key="1">
    <citation type="submission" date="2018-05" db="EMBL/GenBank/DDBJ databases">
        <title>Genome Sequencing of selected type strains of the family Eggerthellaceae.</title>
        <authorList>
            <person name="Danylec N."/>
            <person name="Stoll D.A."/>
            <person name="Doetsch A."/>
            <person name="Huch M."/>
        </authorList>
    </citation>
    <scope>NUCLEOTIDE SEQUENCE [LARGE SCALE GENOMIC DNA]</scope>
    <source>
        <strain evidence="4">DSM 16106</strain>
    </source>
</reference>
<dbReference type="PANTHER" id="PTHR46663:SF3">
    <property type="entry name" value="SLL0267 PROTEIN"/>
    <property type="match status" value="1"/>
</dbReference>
<accession>A0A3N0AWF2</accession>
<dbReference type="NCBIfam" id="TIGR00254">
    <property type="entry name" value="GGDEF"/>
    <property type="match status" value="1"/>
</dbReference>
<gene>
    <name evidence="3" type="ORF">DMP08_11225</name>
</gene>
<dbReference type="SMART" id="SM00267">
    <property type="entry name" value="GGDEF"/>
    <property type="match status" value="1"/>
</dbReference>
<name>A0A3N0AWF2_9ACTN</name>
<evidence type="ECO:0000259" key="2">
    <source>
        <dbReference type="PROSITE" id="PS50887"/>
    </source>
</evidence>
<proteinExistence type="predicted"/>
<dbReference type="SUPFAM" id="SSF55073">
    <property type="entry name" value="Nucleotide cyclase"/>
    <property type="match status" value="1"/>
</dbReference>
<sequence>MGNRKEHTVALSDIPVEFAQLKYTGEGIKPLVANDEFFALMGYARTPGELYPADLLATSGWDQFSERLRVGIEAGATTMEIEVPQETPDGSILRVRTRCKYDPDRRVVSCSVLDVTSWMETRKRLRMSEDAFRVAVEMSGKIIAVFDTVERALFLQNVSGGSLIEPIRYEDVPDSLVTRGLVAPEGIDAFLGLYHDIDKGVPHGTAVIRMRKSVSGDFRWYQVDYALVIDDEGNPASAVISFWDVTERRELERAQKTRAERDSLTGVLNRATFEALSVQLIRESEGQVSHAFIMADLDGFKMTNDSLGHAVGDLVLVCSVEALAEAIRHGDMIGRIGGDEFMVCLRGISSREVIEAVARRMCAAVSEMAADDPRRRDYPTVSLGIALFPRDGATYEELYRNADAAMYRAKRSGGNTWRFFS</sequence>
<feature type="domain" description="GGDEF" evidence="2">
    <location>
        <begin position="288"/>
        <end position="421"/>
    </location>
</feature>
<dbReference type="SUPFAM" id="SSF55785">
    <property type="entry name" value="PYP-like sensor domain (PAS domain)"/>
    <property type="match status" value="1"/>
</dbReference>
<dbReference type="InterPro" id="IPR043128">
    <property type="entry name" value="Rev_trsase/Diguanyl_cyclase"/>
</dbReference>
<dbReference type="InterPro" id="IPR052163">
    <property type="entry name" value="DGC-Regulatory_Protein"/>
</dbReference>
<dbReference type="InterPro" id="IPR000700">
    <property type="entry name" value="PAS-assoc_C"/>
</dbReference>
<comment type="caution">
    <text evidence="3">The sequence shown here is derived from an EMBL/GenBank/DDBJ whole genome shotgun (WGS) entry which is preliminary data.</text>
</comment>